<organism evidence="4 5">
    <name type="scientific">Candidatus Nitrosotenuis uzonensis</name>
    <dbReference type="NCBI Taxonomy" id="1407055"/>
    <lineage>
        <taxon>Archaea</taxon>
        <taxon>Nitrososphaerota</taxon>
        <taxon>Candidatus Nitrosotenuis</taxon>
    </lineage>
</organism>
<name>V6AV81_9ARCH</name>
<evidence type="ECO:0000256" key="2">
    <source>
        <dbReference type="PROSITE-ProRule" id="PRU00703"/>
    </source>
</evidence>
<gene>
    <name evidence="4" type="ORF">NITUZ_40549</name>
</gene>
<dbReference type="CDD" id="cd04584">
    <property type="entry name" value="CBS_pair_AcuB_like"/>
    <property type="match status" value="1"/>
</dbReference>
<dbReference type="PANTHER" id="PTHR43080">
    <property type="entry name" value="CBS DOMAIN-CONTAINING PROTEIN CBSX3, MITOCHONDRIAL"/>
    <property type="match status" value="1"/>
</dbReference>
<reference evidence="4 5" key="1">
    <citation type="journal article" date="2013" name="PLoS ONE">
        <title>Enrichment and Genome Sequence of the Group I.1a Ammonia-Oxidizing Archaeon ?Ca. Nitrosotenuis uzonensis? Representing a Clade Globally.</title>
        <authorList>
            <person name="Lebedeva E.V."/>
            <person name="Hatzenpichler R."/>
            <person name="Pelletier E."/>
            <person name="Schuster N."/>
            <person name="Hauzmayer S."/>
            <person name="Bulaev A."/>
            <person name="Grigor'eva N.V."/>
            <person name="Galushko A."/>
            <person name="Schmid M."/>
            <person name="Palatinszky M."/>
            <person name="Le Paslier D."/>
            <person name="Daims H."/>
            <person name="Wagner M."/>
        </authorList>
    </citation>
    <scope>NUCLEOTIDE SEQUENCE [LARGE SCALE GENOMIC DNA]</scope>
    <source>
        <strain evidence="4 5">N4</strain>
    </source>
</reference>
<proteinExistence type="predicted"/>
<dbReference type="Proteomes" id="UP000018159">
    <property type="component" value="Unassembled WGS sequence"/>
</dbReference>
<evidence type="ECO:0000259" key="3">
    <source>
        <dbReference type="PROSITE" id="PS51371"/>
    </source>
</evidence>
<dbReference type="SMART" id="SM00116">
    <property type="entry name" value="CBS"/>
    <property type="match status" value="4"/>
</dbReference>
<dbReference type="AlphaFoldDB" id="V6AV81"/>
<keyword evidence="1 2" id="KW-0129">CBS domain</keyword>
<evidence type="ECO:0000256" key="1">
    <source>
        <dbReference type="ARBA" id="ARBA00023122"/>
    </source>
</evidence>
<dbReference type="InterPro" id="IPR000644">
    <property type="entry name" value="CBS_dom"/>
</dbReference>
<feature type="domain" description="CBS" evidence="3">
    <location>
        <begin position="15"/>
        <end position="73"/>
    </location>
</feature>
<dbReference type="PROSITE" id="PS51371">
    <property type="entry name" value="CBS"/>
    <property type="match status" value="4"/>
</dbReference>
<keyword evidence="5" id="KW-1185">Reference proteome</keyword>
<dbReference type="Pfam" id="PF00571">
    <property type="entry name" value="CBS"/>
    <property type="match status" value="4"/>
</dbReference>
<feature type="domain" description="CBS" evidence="3">
    <location>
        <begin position="82"/>
        <end position="142"/>
    </location>
</feature>
<dbReference type="STRING" id="1407055.NITUZ_40549"/>
<dbReference type="EMBL" id="CBTY010000009">
    <property type="protein sequence ID" value="CDI06383.1"/>
    <property type="molecule type" value="Genomic_DNA"/>
</dbReference>
<accession>V6AV81</accession>
<sequence>MRKMLLKNPGLRSSLIKKAITVTPHVGVLDAIEIMQKFRISRLVVIDKSYKPVGIITEKDILRSIFPIGAKPLGSITVQDCMSKNLITAKKQDSVYKCARMMKENNISSLVILEDDKSLEGIVTKTDLVFNFLVQETEHLKISKIMTTDVVTVSPQDSLYLVESILINNKISRVPVIRNEKLVGIITFRDFIPVRIPNRLGTFTDPNELMDVWYSRTPNKYNVNQLNYVLTFRAEDIMTKNPVTIEPSDDISIAALLMYRYDISGLPVVRQSKLVGIITKSDIVFSLAAEA</sequence>
<dbReference type="PANTHER" id="PTHR43080:SF2">
    <property type="entry name" value="CBS DOMAIN-CONTAINING PROTEIN"/>
    <property type="match status" value="1"/>
</dbReference>
<dbReference type="InterPro" id="IPR051257">
    <property type="entry name" value="Diverse_CBS-Domain"/>
</dbReference>
<evidence type="ECO:0000313" key="5">
    <source>
        <dbReference type="Proteomes" id="UP000018159"/>
    </source>
</evidence>
<dbReference type="Gene3D" id="3.10.580.10">
    <property type="entry name" value="CBS-domain"/>
    <property type="match status" value="2"/>
</dbReference>
<comment type="caution">
    <text evidence="4">The sequence shown here is derived from an EMBL/GenBank/DDBJ whole genome shotgun (WGS) entry which is preliminary data.</text>
</comment>
<evidence type="ECO:0000313" key="4">
    <source>
        <dbReference type="EMBL" id="CDI06383.1"/>
    </source>
</evidence>
<dbReference type="SUPFAM" id="SSF54631">
    <property type="entry name" value="CBS-domain pair"/>
    <property type="match status" value="2"/>
</dbReference>
<protein>
    <submittedName>
        <fullName evidence="4">Conserved archaeal protein</fullName>
    </submittedName>
</protein>
<feature type="domain" description="CBS" evidence="3">
    <location>
        <begin position="238"/>
        <end position="291"/>
    </location>
</feature>
<feature type="domain" description="CBS" evidence="3">
    <location>
        <begin position="146"/>
        <end position="202"/>
    </location>
</feature>
<dbReference type="InterPro" id="IPR046342">
    <property type="entry name" value="CBS_dom_sf"/>
</dbReference>